<dbReference type="VEuPathDB" id="FungiDB:DD237_003401"/>
<dbReference type="Gene3D" id="1.25.40.10">
    <property type="entry name" value="Tetratricopeptide repeat domain"/>
    <property type="match status" value="2"/>
</dbReference>
<dbReference type="CDD" id="cd02440">
    <property type="entry name" value="AdoMet_MTases"/>
    <property type="match status" value="1"/>
</dbReference>
<dbReference type="AlphaFoldDB" id="A0A3M6VJ36"/>
<comment type="caution">
    <text evidence="4">The sequence shown here is derived from an EMBL/GenBank/DDBJ whole genome shotgun (WGS) entry which is preliminary data.</text>
</comment>
<dbReference type="InterPro" id="IPR013216">
    <property type="entry name" value="Methyltransf_11"/>
</dbReference>
<dbReference type="SMART" id="SM00671">
    <property type="entry name" value="SEL1"/>
    <property type="match status" value="8"/>
</dbReference>
<feature type="region of interest" description="Disordered" evidence="2">
    <location>
        <begin position="306"/>
        <end position="337"/>
    </location>
</feature>
<dbReference type="PANTHER" id="PTHR11102:SF147">
    <property type="entry name" value="SEL1L ADAPTOR SUBUNIT OF ERAD E3 UBIQUITIN LIGASE"/>
    <property type="match status" value="1"/>
</dbReference>
<accession>A0A3M6VJ36</accession>
<evidence type="ECO:0000313" key="5">
    <source>
        <dbReference type="Proteomes" id="UP000282087"/>
    </source>
</evidence>
<dbReference type="InterPro" id="IPR050767">
    <property type="entry name" value="Sel1_AlgK"/>
</dbReference>
<sequence length="993" mass="109462">MLRVVAIDDSDSVAHTVLRSVYYPKEPDLVVAGYQLIISANRDSHVRAAHSLATLEGATTTRTASPAYVAEVFDELADCFEEKLVAHLEYRVPWQLVEALQILSPPGFISQDSTTDPTWVVADVGCGTGLCGRLLRPHVKHIIGVDISPLMIEKTRAKGSYDELHTIDIVPFLESCANESLDLVISADVWIYVGALEQVFELSKRKLRVSTGWMVFSIELLTPTATKSSTGFRLAPSGRFQHSHDYIASLATRSGFTIVLQEDINVRKESAEPIPGQSMVHVHRYCLVLFFAVTIVVSTATRQTKKQETWEVESDGSVSKRPSLSSTDDILTDEKQDDHRKSIHYEDDWEAAHNVSSLSFLTASEAFLTLETRLVHEGYTADIVAELSTMVKSYLDTENPVTTDDWAFAVTKLSYKQLFEPNVKSSKEQPFIDAVNNLHVAATAGVQSALGVLAVFDLIGIPEPEEMEDRNRPRLSRQEKHARADKKLVELSEVHDFMATLAVAYGTLSGRIPVVMKNVETGARTDPDAVCEAALSLFYKCAEENLRVIGDEGGERPVEVVRLSDELLYPTGGDSFHEYGNGGVDWLHDENNALQELENYLTIANNPLDELYPQAMHRLGEIYFFGNPAAHIAVDRGLAAQYFRQAADAGDAMGQANYGMLLANGIGVNRDVAQALVYFNRSAQQNEAFAFHGLGELYFTGNGVPQNVTRALEYFEKAIALGYTESHSFLGSVYLHGDEGVPVDYKAAFSYFQAAIEGAGGQSSQALFDWGVVHYQGINTPRSCQTAMPLFRSVALHPDLLSGLPFSLVKAYECYKKGDYLRAYLHYRLVAELGDEDAQCNAAFLLEHHGDSILKWQWLGLAKSTTDTNNLALREVFTLYSRAAALNDSEAVRKTGACYHEPWVGVCPSNHTRALERYEFAAQLGDVHAGFNCGLMYLTGDGVPRDLAAARRYYAECSKAVFPANVPCALALVGIDIMQAIGAVVQKIWVDGL</sequence>
<dbReference type="InterPro" id="IPR011990">
    <property type="entry name" value="TPR-like_helical_dom_sf"/>
</dbReference>
<keyword evidence="5" id="KW-1185">Reference proteome</keyword>
<feature type="domain" description="Methyltransferase type 11" evidence="3">
    <location>
        <begin position="123"/>
        <end position="208"/>
    </location>
</feature>
<evidence type="ECO:0000256" key="2">
    <source>
        <dbReference type="SAM" id="MobiDB-lite"/>
    </source>
</evidence>
<name>A0A3M6VJ36_9STRA</name>
<dbReference type="SUPFAM" id="SSF81901">
    <property type="entry name" value="HCP-like"/>
    <property type="match status" value="2"/>
</dbReference>
<dbReference type="SUPFAM" id="SSF53335">
    <property type="entry name" value="S-adenosyl-L-methionine-dependent methyltransferases"/>
    <property type="match status" value="1"/>
</dbReference>
<dbReference type="EMBL" id="QLLG01000206">
    <property type="protein sequence ID" value="RMX66377.1"/>
    <property type="molecule type" value="Genomic_DNA"/>
</dbReference>
<protein>
    <recommendedName>
        <fullName evidence="3">Methyltransferase type 11 domain-containing protein</fullName>
    </recommendedName>
</protein>
<dbReference type="InterPro" id="IPR029063">
    <property type="entry name" value="SAM-dependent_MTases_sf"/>
</dbReference>
<dbReference type="STRING" id="542832.A0A3M6VJ36"/>
<dbReference type="Gene3D" id="3.40.50.150">
    <property type="entry name" value="Vaccinia Virus protein VP39"/>
    <property type="match status" value="1"/>
</dbReference>
<dbReference type="Proteomes" id="UP000282087">
    <property type="component" value="Unassembled WGS sequence"/>
</dbReference>
<organism evidence="4 5">
    <name type="scientific">Peronospora effusa</name>
    <dbReference type="NCBI Taxonomy" id="542832"/>
    <lineage>
        <taxon>Eukaryota</taxon>
        <taxon>Sar</taxon>
        <taxon>Stramenopiles</taxon>
        <taxon>Oomycota</taxon>
        <taxon>Peronosporomycetes</taxon>
        <taxon>Peronosporales</taxon>
        <taxon>Peronosporaceae</taxon>
        <taxon>Peronospora</taxon>
    </lineage>
</organism>
<evidence type="ECO:0000256" key="1">
    <source>
        <dbReference type="ARBA" id="ARBA00038101"/>
    </source>
</evidence>
<proteinExistence type="inferred from homology"/>
<dbReference type="Pfam" id="PF08241">
    <property type="entry name" value="Methyltransf_11"/>
    <property type="match status" value="1"/>
</dbReference>
<dbReference type="InterPro" id="IPR006597">
    <property type="entry name" value="Sel1-like"/>
</dbReference>
<comment type="similarity">
    <text evidence="1">Belongs to the sel-1 family.</text>
</comment>
<evidence type="ECO:0000259" key="3">
    <source>
        <dbReference type="Pfam" id="PF08241"/>
    </source>
</evidence>
<dbReference type="PANTHER" id="PTHR11102">
    <property type="entry name" value="SEL-1-LIKE PROTEIN"/>
    <property type="match status" value="1"/>
</dbReference>
<gene>
    <name evidence="4" type="ORF">DD238_003396</name>
</gene>
<feature type="compositionally biased region" description="Polar residues" evidence="2">
    <location>
        <begin position="316"/>
        <end position="329"/>
    </location>
</feature>
<evidence type="ECO:0000313" key="4">
    <source>
        <dbReference type="EMBL" id="RMX66377.1"/>
    </source>
</evidence>
<dbReference type="GO" id="GO:0008757">
    <property type="term" value="F:S-adenosylmethionine-dependent methyltransferase activity"/>
    <property type="evidence" value="ECO:0007669"/>
    <property type="project" value="InterPro"/>
</dbReference>
<reference evidence="4 5" key="1">
    <citation type="submission" date="2018-06" db="EMBL/GenBank/DDBJ databases">
        <title>Comparative genomics of downy mildews reveals potential adaptations to biotrophy.</title>
        <authorList>
            <person name="Fletcher K."/>
            <person name="Klosterman S.J."/>
            <person name="Derevnina L."/>
            <person name="Martin F."/>
            <person name="Koike S."/>
            <person name="Reyes Chin-Wo S."/>
            <person name="Mou B."/>
            <person name="Michelmore R."/>
        </authorList>
    </citation>
    <scope>NUCLEOTIDE SEQUENCE [LARGE SCALE GENOMIC DNA]</scope>
    <source>
        <strain evidence="4 5">R14</strain>
    </source>
</reference>
<dbReference type="Pfam" id="PF08238">
    <property type="entry name" value="Sel1"/>
    <property type="match status" value="7"/>
</dbReference>